<dbReference type="PANTHER" id="PTHR43479:SF11">
    <property type="entry name" value="ACREF_ENVCD OPERON REPRESSOR-RELATED"/>
    <property type="match status" value="1"/>
</dbReference>
<proteinExistence type="predicted"/>
<feature type="domain" description="HTH tetR-type" evidence="3">
    <location>
        <begin position="9"/>
        <end position="69"/>
    </location>
</feature>
<dbReference type="RefSeq" id="WP_131920991.1">
    <property type="nucleotide sequence ID" value="NZ_JAOQNU010000045.1"/>
</dbReference>
<keyword evidence="1 2" id="KW-0238">DNA-binding</keyword>
<dbReference type="InterPro" id="IPR036271">
    <property type="entry name" value="Tet_transcr_reg_TetR-rel_C_sf"/>
</dbReference>
<dbReference type="PROSITE" id="PS01081">
    <property type="entry name" value="HTH_TETR_1"/>
    <property type="match status" value="1"/>
</dbReference>
<dbReference type="SUPFAM" id="SSF48498">
    <property type="entry name" value="Tetracyclin repressor-like, C-terminal domain"/>
    <property type="match status" value="1"/>
</dbReference>
<dbReference type="InterPro" id="IPR039536">
    <property type="entry name" value="TetR_C_Proteobacteria"/>
</dbReference>
<dbReference type="SUPFAM" id="SSF46689">
    <property type="entry name" value="Homeodomain-like"/>
    <property type="match status" value="1"/>
</dbReference>
<sequence length="203" mass="23224">MRNCHSPSSERRQQFMDAAIELASQRGYEGATIKLIAEKCNVTVGTIYHYFKNKEDLFRQAVQERAFTSILATLLNDIDELPIEKGLFLVAQGFLKVIREAGMLVSIFISESVHNHEIGTIYADMISQNRQMMQAYLDKKIHTGQLGAIDTAVAVQIFFGHFFMAYFHKELLKMDNLPDIDETFVLNSVNLFLRSWQQEGTHV</sequence>
<dbReference type="GO" id="GO:0003677">
    <property type="term" value="F:DNA binding"/>
    <property type="evidence" value="ECO:0007669"/>
    <property type="project" value="UniProtKB-UniRule"/>
</dbReference>
<organism evidence="4 5">
    <name type="scientific">Heliophilum fasciatum</name>
    <dbReference type="NCBI Taxonomy" id="35700"/>
    <lineage>
        <taxon>Bacteria</taxon>
        <taxon>Bacillati</taxon>
        <taxon>Bacillota</taxon>
        <taxon>Clostridia</taxon>
        <taxon>Eubacteriales</taxon>
        <taxon>Heliobacteriaceae</taxon>
        <taxon>Heliophilum</taxon>
    </lineage>
</organism>
<dbReference type="Gene3D" id="1.10.357.10">
    <property type="entry name" value="Tetracycline Repressor, domain 2"/>
    <property type="match status" value="1"/>
</dbReference>
<dbReference type="InterPro" id="IPR009057">
    <property type="entry name" value="Homeodomain-like_sf"/>
</dbReference>
<gene>
    <name evidence="4" type="ORF">EDD73_14412</name>
</gene>
<evidence type="ECO:0000259" key="3">
    <source>
        <dbReference type="PROSITE" id="PS50977"/>
    </source>
</evidence>
<accession>A0A4R2RC77</accession>
<dbReference type="OrthoDB" id="9780824at2"/>
<dbReference type="PRINTS" id="PR00455">
    <property type="entry name" value="HTHTETR"/>
</dbReference>
<dbReference type="PANTHER" id="PTHR43479">
    <property type="entry name" value="ACREF/ENVCD OPERON REPRESSOR-RELATED"/>
    <property type="match status" value="1"/>
</dbReference>
<feature type="DNA-binding region" description="H-T-H motif" evidence="2">
    <location>
        <begin position="32"/>
        <end position="51"/>
    </location>
</feature>
<dbReference type="PROSITE" id="PS50977">
    <property type="entry name" value="HTH_TETR_2"/>
    <property type="match status" value="1"/>
</dbReference>
<dbReference type="InterPro" id="IPR001647">
    <property type="entry name" value="HTH_TetR"/>
</dbReference>
<comment type="caution">
    <text evidence="4">The sequence shown here is derived from an EMBL/GenBank/DDBJ whole genome shotgun (WGS) entry which is preliminary data.</text>
</comment>
<dbReference type="Proteomes" id="UP000294813">
    <property type="component" value="Unassembled WGS sequence"/>
</dbReference>
<dbReference type="AlphaFoldDB" id="A0A4R2RC77"/>
<dbReference type="InterPro" id="IPR050624">
    <property type="entry name" value="HTH-type_Tx_Regulator"/>
</dbReference>
<dbReference type="Pfam" id="PF00440">
    <property type="entry name" value="TetR_N"/>
    <property type="match status" value="1"/>
</dbReference>
<evidence type="ECO:0000256" key="1">
    <source>
        <dbReference type="ARBA" id="ARBA00023125"/>
    </source>
</evidence>
<protein>
    <submittedName>
        <fullName evidence="4">TetR family transcriptional regulator</fullName>
    </submittedName>
</protein>
<evidence type="ECO:0000313" key="5">
    <source>
        <dbReference type="Proteomes" id="UP000294813"/>
    </source>
</evidence>
<evidence type="ECO:0000256" key="2">
    <source>
        <dbReference type="PROSITE-ProRule" id="PRU00335"/>
    </source>
</evidence>
<reference evidence="4 5" key="1">
    <citation type="submission" date="2019-03" db="EMBL/GenBank/DDBJ databases">
        <title>Genomic Encyclopedia of Type Strains, Phase IV (KMG-IV): sequencing the most valuable type-strain genomes for metagenomic binning, comparative biology and taxonomic classification.</title>
        <authorList>
            <person name="Goeker M."/>
        </authorList>
    </citation>
    <scope>NUCLEOTIDE SEQUENCE [LARGE SCALE GENOMIC DNA]</scope>
    <source>
        <strain evidence="4 5">DSM 11170</strain>
    </source>
</reference>
<keyword evidence="5" id="KW-1185">Reference proteome</keyword>
<evidence type="ECO:0000313" key="4">
    <source>
        <dbReference type="EMBL" id="TCP59984.1"/>
    </source>
</evidence>
<dbReference type="Pfam" id="PF14246">
    <property type="entry name" value="TetR_C_7"/>
    <property type="match status" value="1"/>
</dbReference>
<dbReference type="EMBL" id="SLXT01000044">
    <property type="protein sequence ID" value="TCP59984.1"/>
    <property type="molecule type" value="Genomic_DNA"/>
</dbReference>
<name>A0A4R2RC77_9FIRM</name>
<dbReference type="InterPro" id="IPR023772">
    <property type="entry name" value="DNA-bd_HTH_TetR-type_CS"/>
</dbReference>